<evidence type="ECO:0000313" key="3">
    <source>
        <dbReference type="Proteomes" id="UP000324209"/>
    </source>
</evidence>
<name>A0A5C1QJX1_9SPIO</name>
<dbReference type="KEGG" id="ock:EXM22_05490"/>
<feature type="signal peptide" evidence="1">
    <location>
        <begin position="1"/>
        <end position="23"/>
    </location>
</feature>
<reference evidence="2 3" key="1">
    <citation type="submission" date="2019-02" db="EMBL/GenBank/DDBJ databases">
        <title>Complete Genome Sequence and Methylome Analysis of free living Spirochaetas.</title>
        <authorList>
            <person name="Fomenkov A."/>
            <person name="Dubinina G."/>
            <person name="Leshcheva N."/>
            <person name="Mikheeva N."/>
            <person name="Grabovich M."/>
            <person name="Vincze T."/>
            <person name="Roberts R.J."/>
        </authorList>
    </citation>
    <scope>NUCLEOTIDE SEQUENCE [LARGE SCALE GENOMIC DNA]</scope>
    <source>
        <strain evidence="2 3">K2</strain>
    </source>
</reference>
<organism evidence="2 3">
    <name type="scientific">Oceanispirochaeta crateris</name>
    <dbReference type="NCBI Taxonomy" id="2518645"/>
    <lineage>
        <taxon>Bacteria</taxon>
        <taxon>Pseudomonadati</taxon>
        <taxon>Spirochaetota</taxon>
        <taxon>Spirochaetia</taxon>
        <taxon>Spirochaetales</taxon>
        <taxon>Spirochaetaceae</taxon>
        <taxon>Oceanispirochaeta</taxon>
    </lineage>
</organism>
<evidence type="ECO:0000256" key="1">
    <source>
        <dbReference type="SAM" id="SignalP"/>
    </source>
</evidence>
<protein>
    <submittedName>
        <fullName evidence="2">Uncharacterized protein</fullName>
    </submittedName>
</protein>
<dbReference type="AlphaFoldDB" id="A0A5C1QJX1"/>
<dbReference type="Proteomes" id="UP000324209">
    <property type="component" value="Chromosome"/>
</dbReference>
<dbReference type="RefSeq" id="WP_149485549.1">
    <property type="nucleotide sequence ID" value="NZ_CP036150.1"/>
</dbReference>
<dbReference type="EMBL" id="CP036150">
    <property type="protein sequence ID" value="QEN07469.1"/>
    <property type="molecule type" value="Genomic_DNA"/>
</dbReference>
<keyword evidence="3" id="KW-1185">Reference proteome</keyword>
<dbReference type="OrthoDB" id="350959at2"/>
<proteinExistence type="predicted"/>
<sequence length="316" mass="37300">MTRRRICFMFLITFIITLSSAWAADPVFSIRYYNKKIYYPESPIQVKVLLSNPGSESLSFRIAENRTYNFLFTLKTMKNETLPPSREYLVNYDRNEPAYYRMITLEPGEEFGFIVDLDSYVTINDPGVYVLEGNFFPELKNRETGSGIQSNKLSLTIRPGIYENEYQDMIDLETGDILSSASMAPDDVVNYTLQARQKNQWNKFFLYLDLKEILLQNNMTRRQFEKMSEVEQEASVQAYRRDLENNRIPENQGIVDIPVDFEILQTSYTSNEATVIVREVFQNTGFKEIKRYTYYLHRFDNTWKIYRYEVKNIGTE</sequence>
<keyword evidence="1" id="KW-0732">Signal</keyword>
<accession>A0A5C1QJX1</accession>
<evidence type="ECO:0000313" key="2">
    <source>
        <dbReference type="EMBL" id="QEN07469.1"/>
    </source>
</evidence>
<feature type="chain" id="PRO_5022681909" evidence="1">
    <location>
        <begin position="24"/>
        <end position="316"/>
    </location>
</feature>
<gene>
    <name evidence="2" type="ORF">EXM22_05490</name>
</gene>